<dbReference type="PANTHER" id="PTHR21237:SF23">
    <property type="entry name" value="GRPE PROTEIN HOMOLOG, MITOCHONDRIAL"/>
    <property type="match status" value="1"/>
</dbReference>
<protein>
    <recommendedName>
        <fullName evidence="3">Protein GrpE</fullName>
    </recommendedName>
    <alternativeName>
        <fullName evidence="3">HSP-70 cofactor</fullName>
    </alternativeName>
</protein>
<comment type="function">
    <text evidence="3">Participates actively in the response to hyperosmotic and heat shock by preventing the aggregation of stress-denatured proteins, in association with DnaK and GrpE. It is the nucleotide exchange factor for DnaK and may function as a thermosensor. Unfolded proteins bind initially to DnaJ; upon interaction with the DnaJ-bound protein, DnaK hydrolyzes its bound ATP, resulting in the formation of a stable complex. GrpE releases ADP from DnaK; ATP binding to DnaK triggers the release of the substrate protein, thus completing the reaction cycle. Several rounds of ATP-dependent interactions between DnaJ, DnaK and GrpE are required for fully efficient folding.</text>
</comment>
<evidence type="ECO:0000313" key="6">
    <source>
        <dbReference type="EMBL" id="SHJ97951.1"/>
    </source>
</evidence>
<dbReference type="GO" id="GO:0042803">
    <property type="term" value="F:protein homodimerization activity"/>
    <property type="evidence" value="ECO:0007669"/>
    <property type="project" value="InterPro"/>
</dbReference>
<evidence type="ECO:0000256" key="1">
    <source>
        <dbReference type="ARBA" id="ARBA00009054"/>
    </source>
</evidence>
<organism evidence="6 7">
    <name type="scientific">Reichenbachiella agariperforans</name>
    <dbReference type="NCBI Taxonomy" id="156994"/>
    <lineage>
        <taxon>Bacteria</taxon>
        <taxon>Pseudomonadati</taxon>
        <taxon>Bacteroidota</taxon>
        <taxon>Cytophagia</taxon>
        <taxon>Cytophagales</taxon>
        <taxon>Reichenbachiellaceae</taxon>
        <taxon>Reichenbachiella</taxon>
    </lineage>
</organism>
<dbReference type="GO" id="GO:0000774">
    <property type="term" value="F:adenyl-nucleotide exchange factor activity"/>
    <property type="evidence" value="ECO:0007669"/>
    <property type="project" value="InterPro"/>
</dbReference>
<accession>A0A1M6NQC9</accession>
<dbReference type="Gene3D" id="3.90.20.20">
    <property type="match status" value="1"/>
</dbReference>
<dbReference type="InterPro" id="IPR013805">
    <property type="entry name" value="GrpE_CC"/>
</dbReference>
<dbReference type="EMBL" id="FRAA01000002">
    <property type="protein sequence ID" value="SHJ97951.1"/>
    <property type="molecule type" value="Genomic_DNA"/>
</dbReference>
<dbReference type="AlphaFoldDB" id="A0A1M6NQC9"/>
<dbReference type="InterPro" id="IPR009012">
    <property type="entry name" value="GrpE_head"/>
</dbReference>
<dbReference type="SUPFAM" id="SSF51064">
    <property type="entry name" value="Head domain of nucleotide exchange factor GrpE"/>
    <property type="match status" value="1"/>
</dbReference>
<dbReference type="GO" id="GO:0051087">
    <property type="term" value="F:protein-folding chaperone binding"/>
    <property type="evidence" value="ECO:0007669"/>
    <property type="project" value="InterPro"/>
</dbReference>
<evidence type="ECO:0000256" key="2">
    <source>
        <dbReference type="ARBA" id="ARBA00023186"/>
    </source>
</evidence>
<gene>
    <name evidence="3" type="primary">grpE</name>
    <name evidence="6" type="ORF">SAMN04488028_102359</name>
</gene>
<dbReference type="STRING" id="156994.SAMN04488028_102359"/>
<dbReference type="Gene3D" id="2.30.22.10">
    <property type="entry name" value="Head domain of nucleotide exchange factor GrpE"/>
    <property type="match status" value="1"/>
</dbReference>
<dbReference type="PANTHER" id="PTHR21237">
    <property type="entry name" value="GRPE PROTEIN"/>
    <property type="match status" value="1"/>
</dbReference>
<evidence type="ECO:0000256" key="5">
    <source>
        <dbReference type="SAM" id="MobiDB-lite"/>
    </source>
</evidence>
<dbReference type="GO" id="GO:0051082">
    <property type="term" value="F:unfolded protein binding"/>
    <property type="evidence" value="ECO:0007669"/>
    <property type="project" value="TreeGrafter"/>
</dbReference>
<keyword evidence="2 3" id="KW-0143">Chaperone</keyword>
<dbReference type="CDD" id="cd00446">
    <property type="entry name" value="GrpE"/>
    <property type="match status" value="1"/>
</dbReference>
<feature type="compositionally biased region" description="Basic and acidic residues" evidence="5">
    <location>
        <begin position="1"/>
        <end position="20"/>
    </location>
</feature>
<dbReference type="Proteomes" id="UP000184474">
    <property type="component" value="Unassembled WGS sequence"/>
</dbReference>
<dbReference type="PRINTS" id="PR00773">
    <property type="entry name" value="GRPEPROTEIN"/>
</dbReference>
<reference evidence="7" key="1">
    <citation type="submission" date="2016-11" db="EMBL/GenBank/DDBJ databases">
        <authorList>
            <person name="Varghese N."/>
            <person name="Submissions S."/>
        </authorList>
    </citation>
    <scope>NUCLEOTIDE SEQUENCE [LARGE SCALE GENOMIC DNA]</scope>
    <source>
        <strain evidence="7">DSM 26134</strain>
    </source>
</reference>
<dbReference type="RefSeq" id="WP_073121289.1">
    <property type="nucleotide sequence ID" value="NZ_FRAA01000002.1"/>
</dbReference>
<keyword evidence="7" id="KW-1185">Reference proteome</keyword>
<dbReference type="InterPro" id="IPR000740">
    <property type="entry name" value="GrpE"/>
</dbReference>
<feature type="compositionally biased region" description="Acidic residues" evidence="5">
    <location>
        <begin position="28"/>
        <end position="41"/>
    </location>
</feature>
<name>A0A1M6NQC9_REIAG</name>
<dbReference type="HAMAP" id="MF_01151">
    <property type="entry name" value="GrpE"/>
    <property type="match status" value="1"/>
</dbReference>
<evidence type="ECO:0000256" key="3">
    <source>
        <dbReference type="HAMAP-Rule" id="MF_01151"/>
    </source>
</evidence>
<comment type="similarity">
    <text evidence="1 3 4">Belongs to the GrpE family.</text>
</comment>
<dbReference type="Pfam" id="PF01025">
    <property type="entry name" value="GrpE"/>
    <property type="match status" value="1"/>
</dbReference>
<keyword evidence="3" id="KW-0346">Stress response</keyword>
<sequence length="190" mass="21454">MAKGEKKADNKSQEELKEEVLDQVENTEAPEEQQEQEEELSAEDKLKAEVKEAQDKYLRLYSEFENFRRRTSKEKLELISNANENLLQALLPVVDDFERAEKSMTEEADVKSVKEGVDLVFTKLKGILEAKGVKEVEAVAGGDFDLERHEAITQIPAPTDDLKGKIVDVVEKGYQLNDKVIRFAKVVTGA</sequence>
<evidence type="ECO:0000256" key="4">
    <source>
        <dbReference type="RuleBase" id="RU004478"/>
    </source>
</evidence>
<feature type="region of interest" description="Disordered" evidence="5">
    <location>
        <begin position="1"/>
        <end position="46"/>
    </location>
</feature>
<dbReference type="GO" id="GO:0006457">
    <property type="term" value="P:protein folding"/>
    <property type="evidence" value="ECO:0007669"/>
    <property type="project" value="InterPro"/>
</dbReference>
<evidence type="ECO:0000313" key="7">
    <source>
        <dbReference type="Proteomes" id="UP000184474"/>
    </source>
</evidence>
<proteinExistence type="inferred from homology"/>
<dbReference type="GO" id="GO:0005737">
    <property type="term" value="C:cytoplasm"/>
    <property type="evidence" value="ECO:0007669"/>
    <property type="project" value="UniProtKB-SubCell"/>
</dbReference>
<keyword evidence="3" id="KW-0963">Cytoplasm</keyword>
<comment type="subcellular location">
    <subcellularLocation>
        <location evidence="3">Cytoplasm</location>
    </subcellularLocation>
</comment>
<dbReference type="SUPFAM" id="SSF58014">
    <property type="entry name" value="Coiled-coil domain of nucleotide exchange factor GrpE"/>
    <property type="match status" value="1"/>
</dbReference>
<comment type="subunit">
    <text evidence="3">Homodimer.</text>
</comment>